<accession>A0A5C6X215</accession>
<protein>
    <submittedName>
        <fullName evidence="1">Uncharacterized protein</fullName>
    </submittedName>
</protein>
<evidence type="ECO:0000313" key="2">
    <source>
        <dbReference type="Proteomes" id="UP000321046"/>
    </source>
</evidence>
<dbReference type="RefSeq" id="WP_146975930.1">
    <property type="nucleotide sequence ID" value="NZ_VOSL01000097.1"/>
</dbReference>
<dbReference type="Proteomes" id="UP000321046">
    <property type="component" value="Unassembled WGS sequence"/>
</dbReference>
<evidence type="ECO:0000313" key="1">
    <source>
        <dbReference type="EMBL" id="TXD33091.1"/>
    </source>
</evidence>
<dbReference type="EMBL" id="VOSL01000097">
    <property type="protein sequence ID" value="TXD33091.1"/>
    <property type="molecule type" value="Genomic_DNA"/>
</dbReference>
<organism evidence="1 2">
    <name type="scientific">Lujinxingia vulgaris</name>
    <dbReference type="NCBI Taxonomy" id="2600176"/>
    <lineage>
        <taxon>Bacteria</taxon>
        <taxon>Deltaproteobacteria</taxon>
        <taxon>Bradymonadales</taxon>
        <taxon>Lujinxingiaceae</taxon>
        <taxon>Lujinxingia</taxon>
    </lineage>
</organism>
<proteinExistence type="predicted"/>
<reference evidence="1 2" key="1">
    <citation type="submission" date="2019-08" db="EMBL/GenBank/DDBJ databases">
        <title>Bradymonadales sp. TMQ2.</title>
        <authorList>
            <person name="Liang Q."/>
        </authorList>
    </citation>
    <scope>NUCLEOTIDE SEQUENCE [LARGE SCALE GENOMIC DNA]</scope>
    <source>
        <strain evidence="1 2">TMQ2</strain>
    </source>
</reference>
<gene>
    <name evidence="1" type="ORF">FRC96_16115</name>
</gene>
<feature type="non-terminal residue" evidence="1">
    <location>
        <position position="366"/>
    </location>
</feature>
<name>A0A5C6X215_9DELT</name>
<comment type="caution">
    <text evidence="1">The sequence shown here is derived from an EMBL/GenBank/DDBJ whole genome shotgun (WGS) entry which is preliminary data.</text>
</comment>
<sequence>MIFDNWPTSDPDRLPRLTFDACLPALVRRLDHRALADLHTRLEHQGTPTLNLPHTELLAPDPHLEPQLELTTSLLDALRQLHHELHTLRTSFQSFTERYFARLPGRARRDVVVEYLEEQAPRAGELRKDLRALDEFLDFETLRERQTLRESRLIARLRLIFIALEALAHDLLARAHPEDLSLLSQHLLGLPGAELLRTFAQNRDLAELQPLAIRAAHAPLAALLHERPDALASDWLRLLIKIAILPTASSWLKIAALSTLAHSREAGLDVLVQRATRSFELPDDWHVQAHAIARLAELYPEIAREHLATIELAPTSGVPDAIPIAVARALSGDPHPDALAMLERLALPASEPRQKVRAHAARALTA</sequence>
<dbReference type="AlphaFoldDB" id="A0A5C6X215"/>